<evidence type="ECO:0000313" key="3">
    <source>
        <dbReference type="Proteomes" id="UP001201980"/>
    </source>
</evidence>
<dbReference type="InterPro" id="IPR043129">
    <property type="entry name" value="ATPase_NBD"/>
</dbReference>
<dbReference type="Gene3D" id="3.30.420.40">
    <property type="match status" value="2"/>
</dbReference>
<keyword evidence="3" id="KW-1185">Reference proteome</keyword>
<dbReference type="Proteomes" id="UP001201980">
    <property type="component" value="Unassembled WGS sequence"/>
</dbReference>
<accession>A0AAD5RQB6</accession>
<comment type="caution">
    <text evidence="2">The sequence shown here is derived from an EMBL/GenBank/DDBJ whole genome shotgun (WGS) entry which is preliminary data.</text>
</comment>
<organism evidence="2 3">
    <name type="scientific">Zalerion maritima</name>
    <dbReference type="NCBI Taxonomy" id="339359"/>
    <lineage>
        <taxon>Eukaryota</taxon>
        <taxon>Fungi</taxon>
        <taxon>Dikarya</taxon>
        <taxon>Ascomycota</taxon>
        <taxon>Pezizomycotina</taxon>
        <taxon>Sordariomycetes</taxon>
        <taxon>Lulworthiomycetidae</taxon>
        <taxon>Lulworthiales</taxon>
        <taxon>Lulworthiaceae</taxon>
        <taxon>Zalerion</taxon>
    </lineage>
</organism>
<dbReference type="PANTHER" id="PTHR14187">
    <property type="entry name" value="ALPHA KINASE/ELONGATION FACTOR 2 KINASE"/>
    <property type="match status" value="1"/>
</dbReference>
<protein>
    <submittedName>
        <fullName evidence="2">Uncharacterized protein</fullName>
    </submittedName>
</protein>
<evidence type="ECO:0000313" key="2">
    <source>
        <dbReference type="EMBL" id="KAJ2901809.1"/>
    </source>
</evidence>
<feature type="region of interest" description="Disordered" evidence="1">
    <location>
        <begin position="541"/>
        <end position="577"/>
    </location>
</feature>
<evidence type="ECO:0000256" key="1">
    <source>
        <dbReference type="SAM" id="MobiDB-lite"/>
    </source>
</evidence>
<reference evidence="2" key="1">
    <citation type="submission" date="2022-07" db="EMBL/GenBank/DDBJ databases">
        <title>Draft genome sequence of Zalerion maritima ATCC 34329, a (micro)plastics degrading marine fungus.</title>
        <authorList>
            <person name="Paco A."/>
            <person name="Goncalves M.F.M."/>
            <person name="Rocha-Santos T.A.P."/>
            <person name="Alves A."/>
        </authorList>
    </citation>
    <scope>NUCLEOTIDE SEQUENCE</scope>
    <source>
        <strain evidence="2">ATCC 34329</strain>
    </source>
</reference>
<dbReference type="PANTHER" id="PTHR14187:SF82">
    <property type="entry name" value="FAMILY CHAPERONE, PUTATIVE (AFU_ORTHOLOGUE AFUA_7G08575)-RELATED"/>
    <property type="match status" value="1"/>
</dbReference>
<dbReference type="Gene3D" id="3.90.640.10">
    <property type="entry name" value="Actin, Chain A, domain 4"/>
    <property type="match status" value="1"/>
</dbReference>
<sequence length="687" mass="76665">MSCCDQVSQVSTLPSDSASGRGPHFVISIDYGTTYTGAAWWLRSGTGEVPSPDQFRVIDNWPGGIQPKVPSTITYSQSKGHTWGFKIGGGAYVIRWTKLDLEPPGRLDALQSLRRALGEAGQLGFKNKDILGGNTNLPRHLIKSPYNILVDYLKGIARCVRQDIVDQGREEDLDRFPIDFVITHPSIWDDRAKSLTFRAVNEAFEAAIPTDKRSTRPSYIRMVSEPDACAQYTVRTPGQGAENLRRGDCFVMVDAGGGTVDLTSYVVQQVTPGFRIRRTCGATIIDHYFLHRFLPEKLGEDGHRKLMEIGVRHGGGAHKAVLREGQLMVLQDFETIKHGFTGAGEGTSIVGNINLPDEVGNETNLLSITRDDMIEMFQETLDGIYDLIHKQIVQTDLRNRQTKTMFFSGGLSRNEYLYRQISDHMLEWNMNVVRGEDSWTAVARGAALIGLAVNCTPPPACVPCPFHLGVVISERFEEWNHQADQRYHDPRDGRGVTLAKENIKWLVDKGELLTGERDPSFIKIVPITGKFKENGVKQGRITVVTDGSSEDDPTRGDDEDSAPRTRHRPGRNQGDHFPLQYPPLRKMINHFLFVFLEIYLDYDLRDLSPETRTVALESNHRSWGTENTYQRVKMELEITLNQHQAVVQLVHGRTIDARGVVGAPGQALATRTIPFGPNNVATGGSTF</sequence>
<name>A0AAD5RQB6_9PEZI</name>
<proteinExistence type="predicted"/>
<dbReference type="EMBL" id="JAKWBI020000136">
    <property type="protein sequence ID" value="KAJ2901809.1"/>
    <property type="molecule type" value="Genomic_DNA"/>
</dbReference>
<dbReference type="SUPFAM" id="SSF53067">
    <property type="entry name" value="Actin-like ATPase domain"/>
    <property type="match status" value="2"/>
</dbReference>
<dbReference type="AlphaFoldDB" id="A0AAD5RQB6"/>
<gene>
    <name evidence="2" type="ORF">MKZ38_001347</name>
</gene>
<dbReference type="CDD" id="cd10170">
    <property type="entry name" value="ASKHA_NBD_HSP70"/>
    <property type="match status" value="1"/>
</dbReference>